<evidence type="ECO:0000313" key="3">
    <source>
        <dbReference type="Proteomes" id="UP001165368"/>
    </source>
</evidence>
<keyword evidence="3" id="KW-1185">Reference proteome</keyword>
<feature type="region of interest" description="Disordered" evidence="1">
    <location>
        <begin position="49"/>
        <end position="69"/>
    </location>
</feature>
<evidence type="ECO:0000313" key="2">
    <source>
        <dbReference type="EMBL" id="MCG2624323.1"/>
    </source>
</evidence>
<dbReference type="RefSeq" id="WP_237826085.1">
    <property type="nucleotide sequence ID" value="NZ_JAKLTQ010000023.1"/>
</dbReference>
<gene>
    <name evidence="2" type="ORF">LVY72_20745</name>
</gene>
<name>A0ABS9LCB5_9MICC</name>
<dbReference type="EMBL" id="JAKLTQ010000023">
    <property type="protein sequence ID" value="MCG2624323.1"/>
    <property type="molecule type" value="Genomic_DNA"/>
</dbReference>
<protein>
    <submittedName>
        <fullName evidence="2">Uncharacterized protein</fullName>
    </submittedName>
</protein>
<dbReference type="Proteomes" id="UP001165368">
    <property type="component" value="Unassembled WGS sequence"/>
</dbReference>
<organism evidence="2 3">
    <name type="scientific">Arthrobacter hankyongi</name>
    <dbReference type="NCBI Taxonomy" id="2904801"/>
    <lineage>
        <taxon>Bacteria</taxon>
        <taxon>Bacillati</taxon>
        <taxon>Actinomycetota</taxon>
        <taxon>Actinomycetes</taxon>
        <taxon>Micrococcales</taxon>
        <taxon>Micrococcaceae</taxon>
        <taxon>Arthrobacter</taxon>
    </lineage>
</organism>
<evidence type="ECO:0000256" key="1">
    <source>
        <dbReference type="SAM" id="MobiDB-lite"/>
    </source>
</evidence>
<accession>A0ABS9LCB5</accession>
<comment type="caution">
    <text evidence="2">The sequence shown here is derived from an EMBL/GenBank/DDBJ whole genome shotgun (WGS) entry which is preliminary data.</text>
</comment>
<reference evidence="2" key="1">
    <citation type="submission" date="2022-01" db="EMBL/GenBank/DDBJ databases">
        <authorList>
            <person name="Jo J.-H."/>
            <person name="Im W.-T."/>
        </authorList>
    </citation>
    <scope>NUCLEOTIDE SEQUENCE</scope>
    <source>
        <strain evidence="2">I2-34</strain>
    </source>
</reference>
<proteinExistence type="predicted"/>
<sequence>MSALTQRIRRTAPRLLAEDPTIILDLCDHAEALEAENQQLKARLAPPPRRITYIDPEPEDAVRTAMPAT</sequence>